<evidence type="ECO:0000313" key="5">
    <source>
        <dbReference type="Proteomes" id="UP000663843"/>
    </source>
</evidence>
<comment type="caution">
    <text evidence="4">The sequence shown here is derived from an EMBL/GenBank/DDBJ whole genome shotgun (WGS) entry which is preliminary data.</text>
</comment>
<evidence type="ECO:0000313" key="4">
    <source>
        <dbReference type="EMBL" id="CAE6425751.1"/>
    </source>
</evidence>
<dbReference type="EMBL" id="CAJMWT010001924">
    <property type="protein sequence ID" value="CAE6425751.1"/>
    <property type="molecule type" value="Genomic_DNA"/>
</dbReference>
<evidence type="ECO:0000256" key="1">
    <source>
        <dbReference type="ARBA" id="ARBA00004123"/>
    </source>
</evidence>
<organism evidence="4 5">
    <name type="scientific">Rhizoctonia solani</name>
    <dbReference type="NCBI Taxonomy" id="456999"/>
    <lineage>
        <taxon>Eukaryota</taxon>
        <taxon>Fungi</taxon>
        <taxon>Dikarya</taxon>
        <taxon>Basidiomycota</taxon>
        <taxon>Agaricomycotina</taxon>
        <taxon>Agaricomycetes</taxon>
        <taxon>Cantharellales</taxon>
        <taxon>Ceratobasidiaceae</taxon>
        <taxon>Rhizoctonia</taxon>
    </lineage>
</organism>
<dbReference type="Proteomes" id="UP000663843">
    <property type="component" value="Unassembled WGS sequence"/>
</dbReference>
<evidence type="ECO:0008006" key="6">
    <source>
        <dbReference type="Google" id="ProtNLM"/>
    </source>
</evidence>
<dbReference type="InterPro" id="IPR001138">
    <property type="entry name" value="Zn2Cys6_DnaBD"/>
</dbReference>
<dbReference type="GO" id="GO:0008270">
    <property type="term" value="F:zinc ion binding"/>
    <property type="evidence" value="ECO:0007669"/>
    <property type="project" value="InterPro"/>
</dbReference>
<sequence length="1206" mass="136726">MPFRYSEVQPPAFFKSVYSRPELWSSDSNPTAIPLLNIATSSHHELASFAIIDCTCAMVFGVPQQVEYDITTGSAPEGPLSCEWAHSCPIEFLVLLIEINACRDKRSGARGWKDIEYQLVTWLTRPAQDETWESWMMVAWLAVQESWRLALLAYLYLAACGASSDEPRVQLCVTQLLQVVSTVREHDSPNVSIPFFIQYLMVGICANRENHRETVRNRHKKCDQRRPICSTCEAGGFECLGYNHHRSATRAVPLNLSKPWPVLSKSKQNERDSTRSITHRPMAIKEQPRLMNGEYSTDKSSLTESGTETADAIDSPSSQNSASPNVFYGSVMTPHSKYHHTETITTENYLSLLGSKILGNLPSLEQLFINFFSIPRTPSNPITAFLRSPQFDDYILVHLNRMMSYIYFKPIRDQKARIFQTVASRIRSSWITRWIVLIDARICEQLINDTLQPKLYSRWIGDLEGAVRTTLAHDPTSPETHGLQGDWLALLIMKVLIAPSSNTIEVLRSATPTFLQTAYSCPELWSNNSNLTRIPLLNVASSNNHELASFALVDCTCAMVFGLPQQVEYDTTISSLPNTTPPYEWAHSCPMEFLVLLAEINACRDKRPGARDWREIEHQLVTWLPRPAQHGETWESWMAVAWLAVQEIWRLTLLMYLYLAVCGALSDEPRIQLSISQLLQVIGTIRKHDSPEVNIAFFVQYLMNMNTDVKAELTNSCRHKKCDQRRPTCMTCEVGEHECLGYNHNQSTTRSIGPTLQPIKPKSKRKEKTSGQLTIRGLVLVSQRGQWVNEENHSERGNDSTEVANNSVYSAYSLAPSKLVCKLRMVPYRRRHQPGMSTTRGHPTTLSKLGHEALDDLPGFTLPSLQQLFKIFSQIPLAPSNPIAAYLSSSRFEDHIVVYYDQMLAYIYFKPVKDQKAEYLELVTSRLRSSWIARLAILLDTRICESVVEGTLQPQLYDHLIGDLEVAVRTMLASDPTSPEAHYLREEWLEITAMKSVVVPSSNIIQVLQNATPTFLQTAYSCPELWPNHSESTSIPLLNAAVSDRHELTTFALIDCTYAMVFGVPQQVDYDTSTNSFSEGPLPFEWSHSSPMEFLLLLAEINACRDKRTGARDWKEIEYQLVTWLARPCQHDESWESWMAVAWLAVQESWRLALLAYLYLAVCGASSDEPRVQLCVSQLLQVVSTVESYDSPQANIPFFIQYLMVS</sequence>
<feature type="region of interest" description="Disordered" evidence="3">
    <location>
        <begin position="264"/>
        <end position="321"/>
    </location>
</feature>
<keyword evidence="2" id="KW-0539">Nucleus</keyword>
<protein>
    <recommendedName>
        <fullName evidence="6">Zn(2)-C6 fungal-type domain-containing protein</fullName>
    </recommendedName>
</protein>
<proteinExistence type="predicted"/>
<comment type="subcellular location">
    <subcellularLocation>
        <location evidence="1">Nucleus</location>
    </subcellularLocation>
</comment>
<dbReference type="InterPro" id="IPR021858">
    <property type="entry name" value="Fun_TF"/>
</dbReference>
<dbReference type="GO" id="GO:0000981">
    <property type="term" value="F:DNA-binding transcription factor activity, RNA polymerase II-specific"/>
    <property type="evidence" value="ECO:0007669"/>
    <property type="project" value="InterPro"/>
</dbReference>
<dbReference type="CDD" id="cd00067">
    <property type="entry name" value="GAL4"/>
    <property type="match status" value="1"/>
</dbReference>
<dbReference type="PANTHER" id="PTHR37534">
    <property type="entry name" value="TRANSCRIPTIONAL ACTIVATOR PROTEIN UGA3"/>
    <property type="match status" value="1"/>
</dbReference>
<accession>A0A8H2XIC3</accession>
<dbReference type="PANTHER" id="PTHR37534:SF46">
    <property type="entry name" value="ZN(II)2CYS6 TRANSCRIPTION FACTOR (EUROFUNG)"/>
    <property type="match status" value="1"/>
</dbReference>
<feature type="compositionally biased region" description="Polar residues" evidence="3">
    <location>
        <begin position="294"/>
        <end position="308"/>
    </location>
</feature>
<dbReference type="AlphaFoldDB" id="A0A8H2XIC3"/>
<name>A0A8H2XIC3_9AGAM</name>
<dbReference type="Pfam" id="PF11951">
    <property type="entry name" value="Fungal_trans_2"/>
    <property type="match status" value="2"/>
</dbReference>
<evidence type="ECO:0000256" key="3">
    <source>
        <dbReference type="SAM" id="MobiDB-lite"/>
    </source>
</evidence>
<reference evidence="4" key="1">
    <citation type="submission" date="2021-01" db="EMBL/GenBank/DDBJ databases">
        <authorList>
            <person name="Kaushik A."/>
        </authorList>
    </citation>
    <scope>NUCLEOTIDE SEQUENCE</scope>
    <source>
        <strain evidence="4">AG2-2IIIB</strain>
    </source>
</reference>
<dbReference type="SUPFAM" id="SSF57701">
    <property type="entry name" value="Zn2/Cys6 DNA-binding domain"/>
    <property type="match status" value="1"/>
</dbReference>
<dbReference type="InterPro" id="IPR036864">
    <property type="entry name" value="Zn2-C6_fun-type_DNA-bd_sf"/>
</dbReference>
<evidence type="ECO:0000256" key="2">
    <source>
        <dbReference type="ARBA" id="ARBA00023242"/>
    </source>
</evidence>
<dbReference type="GO" id="GO:0005634">
    <property type="term" value="C:nucleus"/>
    <property type="evidence" value="ECO:0007669"/>
    <property type="project" value="UniProtKB-SubCell"/>
</dbReference>
<gene>
    <name evidence="4" type="ORF">RDB_LOCUS58306</name>
</gene>